<dbReference type="InterPro" id="IPR027470">
    <property type="entry name" value="Cation_efflux_CTD"/>
</dbReference>
<feature type="domain" description="Cation efflux protein transmembrane" evidence="12">
    <location>
        <begin position="12"/>
        <end position="210"/>
    </location>
</feature>
<feature type="domain" description="Cation efflux protein cytoplasmic" evidence="13">
    <location>
        <begin position="214"/>
        <end position="288"/>
    </location>
</feature>
<feature type="transmembrane region" description="Helical" evidence="11">
    <location>
        <begin position="148"/>
        <end position="173"/>
    </location>
</feature>
<dbReference type="InterPro" id="IPR002524">
    <property type="entry name" value="Cation_efflux"/>
</dbReference>
<evidence type="ECO:0008006" key="16">
    <source>
        <dbReference type="Google" id="ProtNLM"/>
    </source>
</evidence>
<comment type="subcellular location">
    <subcellularLocation>
        <location evidence="1">Cell inner membrane</location>
        <topology evidence="1">Multi-pass membrane protein</topology>
    </subcellularLocation>
</comment>
<dbReference type="Gene3D" id="1.20.1510.10">
    <property type="entry name" value="Cation efflux protein transmembrane domain"/>
    <property type="match status" value="1"/>
</dbReference>
<dbReference type="GO" id="GO:0005385">
    <property type="term" value="F:zinc ion transmembrane transporter activity"/>
    <property type="evidence" value="ECO:0007669"/>
    <property type="project" value="TreeGrafter"/>
</dbReference>
<dbReference type="Proteomes" id="UP000184383">
    <property type="component" value="Unassembled WGS sequence"/>
</dbReference>
<dbReference type="Pfam" id="PF01545">
    <property type="entry name" value="Cation_efflux"/>
    <property type="match status" value="1"/>
</dbReference>
<dbReference type="EMBL" id="KV878214">
    <property type="protein sequence ID" value="OJJ33191.1"/>
    <property type="molecule type" value="Genomic_DNA"/>
</dbReference>
<keyword evidence="10 11" id="KW-0472">Membrane</keyword>
<dbReference type="SUPFAM" id="SSF161111">
    <property type="entry name" value="Cation efflux protein transmembrane domain-like"/>
    <property type="match status" value="1"/>
</dbReference>
<keyword evidence="3" id="KW-0813">Transport</keyword>
<evidence type="ECO:0000259" key="13">
    <source>
        <dbReference type="Pfam" id="PF16916"/>
    </source>
</evidence>
<keyword evidence="9" id="KW-0406">Ion transport</keyword>
<comment type="similarity">
    <text evidence="2">Belongs to the cation diffusion facilitator (CDF) transporter (TC 2.A.4) family. SLC30A subfamily.</text>
</comment>
<dbReference type="Pfam" id="PF16916">
    <property type="entry name" value="ZT_dimer"/>
    <property type="match status" value="1"/>
</dbReference>
<evidence type="ECO:0000259" key="12">
    <source>
        <dbReference type="Pfam" id="PF01545"/>
    </source>
</evidence>
<organism evidence="14 15">
    <name type="scientific">Aspergillus wentii DTO 134E9</name>
    <dbReference type="NCBI Taxonomy" id="1073089"/>
    <lineage>
        <taxon>Eukaryota</taxon>
        <taxon>Fungi</taxon>
        <taxon>Dikarya</taxon>
        <taxon>Ascomycota</taxon>
        <taxon>Pezizomycotina</taxon>
        <taxon>Eurotiomycetes</taxon>
        <taxon>Eurotiomycetidae</taxon>
        <taxon>Eurotiales</taxon>
        <taxon>Aspergillaceae</taxon>
        <taxon>Aspergillus</taxon>
        <taxon>Aspergillus subgen. Cremei</taxon>
    </lineage>
</organism>
<proteinExistence type="inferred from homology"/>
<dbReference type="PANTHER" id="PTHR45820">
    <property type="entry name" value="FI23527P1"/>
    <property type="match status" value="1"/>
</dbReference>
<protein>
    <recommendedName>
        <fullName evidence="16">Cation efflux protein cytoplasmic domain-containing protein</fullName>
    </recommendedName>
</protein>
<evidence type="ECO:0000256" key="2">
    <source>
        <dbReference type="ARBA" id="ARBA00008873"/>
    </source>
</evidence>
<gene>
    <name evidence="14" type="ORF">ASPWEDRAFT_114505</name>
</gene>
<feature type="transmembrane region" description="Helical" evidence="11">
    <location>
        <begin position="79"/>
        <end position="101"/>
    </location>
</feature>
<evidence type="ECO:0000256" key="8">
    <source>
        <dbReference type="ARBA" id="ARBA00022989"/>
    </source>
</evidence>
<evidence type="ECO:0000256" key="9">
    <source>
        <dbReference type="ARBA" id="ARBA00023065"/>
    </source>
</evidence>
<feature type="transmembrane region" description="Helical" evidence="11">
    <location>
        <begin position="185"/>
        <end position="202"/>
    </location>
</feature>
<dbReference type="STRING" id="1073089.A0A1L9RE43"/>
<dbReference type="VEuPathDB" id="FungiDB:ASPWEDRAFT_114505"/>
<dbReference type="InterPro" id="IPR058533">
    <property type="entry name" value="Cation_efflux_TM"/>
</dbReference>
<feature type="transmembrane region" description="Helical" evidence="11">
    <location>
        <begin position="116"/>
        <end position="136"/>
    </location>
</feature>
<dbReference type="PANTHER" id="PTHR45820:SF5">
    <property type="entry name" value="DIFFUSION FACILITATOR FAMILY METAL ION TRANSPORTER, PUTATIVE-RELATED"/>
    <property type="match status" value="1"/>
</dbReference>
<dbReference type="RefSeq" id="XP_040686868.1">
    <property type="nucleotide sequence ID" value="XM_040828498.1"/>
</dbReference>
<keyword evidence="8 11" id="KW-1133">Transmembrane helix</keyword>
<dbReference type="GO" id="GO:0006882">
    <property type="term" value="P:intracellular zinc ion homeostasis"/>
    <property type="evidence" value="ECO:0007669"/>
    <property type="project" value="TreeGrafter"/>
</dbReference>
<evidence type="ECO:0000256" key="1">
    <source>
        <dbReference type="ARBA" id="ARBA00004429"/>
    </source>
</evidence>
<feature type="transmembrane region" description="Helical" evidence="11">
    <location>
        <begin position="41"/>
        <end position="58"/>
    </location>
</feature>
<feature type="transmembrane region" description="Helical" evidence="11">
    <location>
        <begin position="12"/>
        <end position="35"/>
    </location>
</feature>
<dbReference type="GeneID" id="63744346"/>
<accession>A0A1L9RE43</accession>
<keyword evidence="15" id="KW-1185">Reference proteome</keyword>
<keyword evidence="6 11" id="KW-0812">Transmembrane</keyword>
<dbReference type="SUPFAM" id="SSF160240">
    <property type="entry name" value="Cation efflux protein cytoplasmic domain-like"/>
    <property type="match status" value="1"/>
</dbReference>
<keyword evidence="5" id="KW-0997">Cell inner membrane</keyword>
<dbReference type="InterPro" id="IPR027469">
    <property type="entry name" value="Cation_efflux_TMD_sf"/>
</dbReference>
<sequence length="333" mass="36289">MQMQISRSQRLLAVIGIATCFFLGEISVGFYTHSIALVADAFHYLNDLVGFIVAYAAAKMSETEGSPKRLTFGWQRAQLLGAFFNGALLLALGISVFLQSIERFITLQHVDNPKLVFIMGCIGLCLNVISILFLHAQPSPNGHDLGTMGVLLHVLGDAANNIGVMAAALVMWLADFEGRWYADPGTSMGIGMMIMLTSFPLVRSAGTILLESAPKGLDVDNVKHDLEKIPGVLSIHELHIWSLNQQKILASVHVTIAEHSMSEFLILARTINECFHAYGIHSITLQPEIEPAMGLSSITKEQASFEVQNLQQRSLEKCKVACGSSCEDLKCCG</sequence>
<evidence type="ECO:0000256" key="5">
    <source>
        <dbReference type="ARBA" id="ARBA00022519"/>
    </source>
</evidence>
<dbReference type="NCBIfam" id="TIGR01297">
    <property type="entry name" value="CDF"/>
    <property type="match status" value="1"/>
</dbReference>
<keyword evidence="7" id="KW-0862">Zinc</keyword>
<evidence type="ECO:0000256" key="10">
    <source>
        <dbReference type="ARBA" id="ARBA00023136"/>
    </source>
</evidence>
<evidence type="ECO:0000256" key="4">
    <source>
        <dbReference type="ARBA" id="ARBA00022475"/>
    </source>
</evidence>
<dbReference type="FunFam" id="1.20.1510.10:FF:000016">
    <property type="entry name" value="Zinc transporter ZitB"/>
    <property type="match status" value="1"/>
</dbReference>
<dbReference type="InterPro" id="IPR036837">
    <property type="entry name" value="Cation_efflux_CTD_sf"/>
</dbReference>
<keyword evidence="4" id="KW-1003">Cell membrane</keyword>
<dbReference type="AlphaFoldDB" id="A0A1L9RE43"/>
<name>A0A1L9RE43_ASPWE</name>
<evidence type="ECO:0000256" key="7">
    <source>
        <dbReference type="ARBA" id="ARBA00022833"/>
    </source>
</evidence>
<reference evidence="15" key="1">
    <citation type="journal article" date="2017" name="Genome Biol.">
        <title>Comparative genomics reveals high biological diversity and specific adaptations in the industrially and medically important fungal genus Aspergillus.</title>
        <authorList>
            <person name="de Vries R.P."/>
            <person name="Riley R."/>
            <person name="Wiebenga A."/>
            <person name="Aguilar-Osorio G."/>
            <person name="Amillis S."/>
            <person name="Uchima C.A."/>
            <person name="Anderluh G."/>
            <person name="Asadollahi M."/>
            <person name="Askin M."/>
            <person name="Barry K."/>
            <person name="Battaglia E."/>
            <person name="Bayram O."/>
            <person name="Benocci T."/>
            <person name="Braus-Stromeyer S.A."/>
            <person name="Caldana C."/>
            <person name="Canovas D."/>
            <person name="Cerqueira G.C."/>
            <person name="Chen F."/>
            <person name="Chen W."/>
            <person name="Choi C."/>
            <person name="Clum A."/>
            <person name="Dos Santos R.A."/>
            <person name="Damasio A.R."/>
            <person name="Diallinas G."/>
            <person name="Emri T."/>
            <person name="Fekete E."/>
            <person name="Flipphi M."/>
            <person name="Freyberg S."/>
            <person name="Gallo A."/>
            <person name="Gournas C."/>
            <person name="Habgood R."/>
            <person name="Hainaut M."/>
            <person name="Harispe M.L."/>
            <person name="Henrissat B."/>
            <person name="Hilden K.S."/>
            <person name="Hope R."/>
            <person name="Hossain A."/>
            <person name="Karabika E."/>
            <person name="Karaffa L."/>
            <person name="Karanyi Z."/>
            <person name="Krasevec N."/>
            <person name="Kuo A."/>
            <person name="Kusch H."/>
            <person name="LaButti K."/>
            <person name="Lagendijk E.L."/>
            <person name="Lapidus A."/>
            <person name="Levasseur A."/>
            <person name="Lindquist E."/>
            <person name="Lipzen A."/>
            <person name="Logrieco A.F."/>
            <person name="MacCabe A."/>
            <person name="Maekelae M.R."/>
            <person name="Malavazi I."/>
            <person name="Melin P."/>
            <person name="Meyer V."/>
            <person name="Mielnichuk N."/>
            <person name="Miskei M."/>
            <person name="Molnar A.P."/>
            <person name="Mule G."/>
            <person name="Ngan C.Y."/>
            <person name="Orejas M."/>
            <person name="Orosz E."/>
            <person name="Ouedraogo J.P."/>
            <person name="Overkamp K.M."/>
            <person name="Park H.-S."/>
            <person name="Perrone G."/>
            <person name="Piumi F."/>
            <person name="Punt P.J."/>
            <person name="Ram A.F."/>
            <person name="Ramon A."/>
            <person name="Rauscher S."/>
            <person name="Record E."/>
            <person name="Riano-Pachon D.M."/>
            <person name="Robert V."/>
            <person name="Roehrig J."/>
            <person name="Ruller R."/>
            <person name="Salamov A."/>
            <person name="Salih N.S."/>
            <person name="Samson R.A."/>
            <person name="Sandor E."/>
            <person name="Sanguinetti M."/>
            <person name="Schuetze T."/>
            <person name="Sepcic K."/>
            <person name="Shelest E."/>
            <person name="Sherlock G."/>
            <person name="Sophianopoulou V."/>
            <person name="Squina F.M."/>
            <person name="Sun H."/>
            <person name="Susca A."/>
            <person name="Todd R.B."/>
            <person name="Tsang A."/>
            <person name="Unkles S.E."/>
            <person name="van de Wiele N."/>
            <person name="van Rossen-Uffink D."/>
            <person name="Oliveira J.V."/>
            <person name="Vesth T.C."/>
            <person name="Visser J."/>
            <person name="Yu J.-H."/>
            <person name="Zhou M."/>
            <person name="Andersen M.R."/>
            <person name="Archer D.B."/>
            <person name="Baker S.E."/>
            <person name="Benoit I."/>
            <person name="Brakhage A.A."/>
            <person name="Braus G.H."/>
            <person name="Fischer R."/>
            <person name="Frisvad J.C."/>
            <person name="Goldman G.H."/>
            <person name="Houbraken J."/>
            <person name="Oakley B."/>
            <person name="Pocsi I."/>
            <person name="Scazzocchio C."/>
            <person name="Seiboth B."/>
            <person name="vanKuyk P.A."/>
            <person name="Wortman J."/>
            <person name="Dyer P.S."/>
            <person name="Grigoriev I.V."/>
        </authorList>
    </citation>
    <scope>NUCLEOTIDE SEQUENCE [LARGE SCALE GENOMIC DNA]</scope>
    <source>
        <strain evidence="15">DTO 134E9</strain>
    </source>
</reference>
<evidence type="ECO:0000313" key="15">
    <source>
        <dbReference type="Proteomes" id="UP000184383"/>
    </source>
</evidence>
<dbReference type="OrthoDB" id="9944568at2759"/>
<evidence type="ECO:0000256" key="11">
    <source>
        <dbReference type="SAM" id="Phobius"/>
    </source>
</evidence>
<evidence type="ECO:0000256" key="3">
    <source>
        <dbReference type="ARBA" id="ARBA00022448"/>
    </source>
</evidence>
<dbReference type="GO" id="GO:0005886">
    <property type="term" value="C:plasma membrane"/>
    <property type="evidence" value="ECO:0007669"/>
    <property type="project" value="UniProtKB-SubCell"/>
</dbReference>
<evidence type="ECO:0000313" key="14">
    <source>
        <dbReference type="EMBL" id="OJJ33191.1"/>
    </source>
</evidence>
<evidence type="ECO:0000256" key="6">
    <source>
        <dbReference type="ARBA" id="ARBA00022692"/>
    </source>
</evidence>